<dbReference type="OrthoDB" id="9800188at2"/>
<dbReference type="InterPro" id="IPR016776">
    <property type="entry name" value="ApeP-like_dehydratase"/>
</dbReference>
<proteinExistence type="predicted"/>
<dbReference type="Pfam" id="PF22817">
    <property type="entry name" value="ApeP-like"/>
    <property type="match status" value="1"/>
</dbReference>
<comment type="caution">
    <text evidence="1">The sequence shown here is derived from an EMBL/GenBank/DDBJ whole genome shotgun (WGS) entry which is preliminary data.</text>
</comment>
<gene>
    <name evidence="1" type="ORF">CWS72_10910</name>
</gene>
<dbReference type="InterPro" id="IPR029069">
    <property type="entry name" value="HotDog_dom_sf"/>
</dbReference>
<organism evidence="1 2">
    <name type="scientific">Telmatospirillum siberiense</name>
    <dbReference type="NCBI Taxonomy" id="382514"/>
    <lineage>
        <taxon>Bacteria</taxon>
        <taxon>Pseudomonadati</taxon>
        <taxon>Pseudomonadota</taxon>
        <taxon>Alphaproteobacteria</taxon>
        <taxon>Rhodospirillales</taxon>
        <taxon>Rhodospirillaceae</taxon>
        <taxon>Telmatospirillum</taxon>
    </lineage>
</organism>
<evidence type="ECO:0008006" key="3">
    <source>
        <dbReference type="Google" id="ProtNLM"/>
    </source>
</evidence>
<dbReference type="RefSeq" id="WP_101250638.1">
    <property type="nucleotide sequence ID" value="NZ_PIUM01000010.1"/>
</dbReference>
<evidence type="ECO:0000313" key="2">
    <source>
        <dbReference type="Proteomes" id="UP000233293"/>
    </source>
</evidence>
<reference evidence="2" key="1">
    <citation type="submission" date="2017-12" db="EMBL/GenBank/DDBJ databases">
        <title>Draft genome sequence of Telmatospirillum siberiense 26-4b1T, an acidotolerant peatland alphaproteobacterium potentially involved in sulfur cycling.</title>
        <authorList>
            <person name="Hausmann B."/>
            <person name="Pjevac P."/>
            <person name="Schreck K."/>
            <person name="Herbold C.W."/>
            <person name="Daims H."/>
            <person name="Wagner M."/>
            <person name="Pester M."/>
            <person name="Loy A."/>
        </authorList>
    </citation>
    <scope>NUCLEOTIDE SEQUENCE [LARGE SCALE GENOMIC DNA]</scope>
    <source>
        <strain evidence="2">26-4b1</strain>
    </source>
</reference>
<dbReference type="SUPFAM" id="SSF54637">
    <property type="entry name" value="Thioesterase/thiol ester dehydrase-isomerase"/>
    <property type="match status" value="1"/>
</dbReference>
<dbReference type="Proteomes" id="UP000233293">
    <property type="component" value="Unassembled WGS sequence"/>
</dbReference>
<dbReference type="AlphaFoldDB" id="A0A2N3PW18"/>
<sequence>MGGAFPSPGDLLPHRPPMVLLDEVLDYGEAMAKASLTIHAGTAFFEPDLGVPAHVGIEWMAQTCGIFAGLEARAADRPIRLGFLLGTRRYQSMRSWFALGERPVISVDLAFREEGMAVFDCRIAVADAPVATARLTLYQPDGEAPSTSDQSME</sequence>
<name>A0A2N3PW18_9PROT</name>
<dbReference type="EMBL" id="PIUM01000010">
    <property type="protein sequence ID" value="PKU24602.1"/>
    <property type="molecule type" value="Genomic_DNA"/>
</dbReference>
<dbReference type="Gene3D" id="3.10.129.10">
    <property type="entry name" value="Hotdog Thioesterase"/>
    <property type="match status" value="1"/>
</dbReference>
<accession>A0A2N3PW18</accession>
<evidence type="ECO:0000313" key="1">
    <source>
        <dbReference type="EMBL" id="PKU24602.1"/>
    </source>
</evidence>
<protein>
    <recommendedName>
        <fullName evidence="3">3-hydroxylacyl-ACP dehydratase</fullName>
    </recommendedName>
</protein>
<dbReference type="PIRSF" id="PIRSF020565">
    <property type="entry name" value="3Ho_Ac_ACP_DH_prd"/>
    <property type="match status" value="1"/>
</dbReference>
<keyword evidence="2" id="KW-1185">Reference proteome</keyword>